<evidence type="ECO:0000313" key="3">
    <source>
        <dbReference type="Proteomes" id="UP000813385"/>
    </source>
</evidence>
<feature type="region of interest" description="Disordered" evidence="1">
    <location>
        <begin position="20"/>
        <end position="39"/>
    </location>
</feature>
<protein>
    <submittedName>
        <fullName evidence="2">Uncharacterized protein</fullName>
    </submittedName>
</protein>
<gene>
    <name evidence="2" type="ORF">B0T11DRAFT_94747</name>
</gene>
<organism evidence="2 3">
    <name type="scientific">Plectosphaerella cucumerina</name>
    <dbReference type="NCBI Taxonomy" id="40658"/>
    <lineage>
        <taxon>Eukaryota</taxon>
        <taxon>Fungi</taxon>
        <taxon>Dikarya</taxon>
        <taxon>Ascomycota</taxon>
        <taxon>Pezizomycotina</taxon>
        <taxon>Sordariomycetes</taxon>
        <taxon>Hypocreomycetidae</taxon>
        <taxon>Glomerellales</taxon>
        <taxon>Plectosphaerellaceae</taxon>
        <taxon>Plectosphaerella</taxon>
    </lineage>
</organism>
<accession>A0A8K0TGH6</accession>
<dbReference type="EMBL" id="JAGPXD010000003">
    <property type="protein sequence ID" value="KAH7363558.1"/>
    <property type="molecule type" value="Genomic_DNA"/>
</dbReference>
<dbReference type="Proteomes" id="UP000813385">
    <property type="component" value="Unassembled WGS sequence"/>
</dbReference>
<evidence type="ECO:0000313" key="2">
    <source>
        <dbReference type="EMBL" id="KAH7363558.1"/>
    </source>
</evidence>
<reference evidence="2" key="1">
    <citation type="journal article" date="2021" name="Nat. Commun.">
        <title>Genetic determinants of endophytism in the Arabidopsis root mycobiome.</title>
        <authorList>
            <person name="Mesny F."/>
            <person name="Miyauchi S."/>
            <person name="Thiergart T."/>
            <person name="Pickel B."/>
            <person name="Atanasova L."/>
            <person name="Karlsson M."/>
            <person name="Huettel B."/>
            <person name="Barry K.W."/>
            <person name="Haridas S."/>
            <person name="Chen C."/>
            <person name="Bauer D."/>
            <person name="Andreopoulos W."/>
            <person name="Pangilinan J."/>
            <person name="LaButti K."/>
            <person name="Riley R."/>
            <person name="Lipzen A."/>
            <person name="Clum A."/>
            <person name="Drula E."/>
            <person name="Henrissat B."/>
            <person name="Kohler A."/>
            <person name="Grigoriev I.V."/>
            <person name="Martin F.M."/>
            <person name="Hacquard S."/>
        </authorList>
    </citation>
    <scope>NUCLEOTIDE SEQUENCE</scope>
    <source>
        <strain evidence="2">MPI-CAGE-AT-0016</strain>
    </source>
</reference>
<evidence type="ECO:0000256" key="1">
    <source>
        <dbReference type="SAM" id="MobiDB-lite"/>
    </source>
</evidence>
<name>A0A8K0TGH6_9PEZI</name>
<sequence length="291" mass="32294">MSPVAPAMLGRLSWRQASRPCRARRRSGQRGWRPGRPTPEVCFGEEPATVSARPLHLGSGLLRPHDASARQCLQSGGASFRWSRVGLQACLWGMRDARDAPGVIRLAYGGGGIPAWPASQKSRSHGLLSSCSGISRSRLGHLGTGQPQSEDRGRSAAWHNHARPHHWKMLDQATTALVDLIYPLDCGYAVSRESHAGHQVTRRTSDMRRRRQRRPVPRMRPSRPTWGRRPCFKDVVSLGLDGLGPTLCWARREGPSPPISEVTYDVVQKRQSGAHIRRLVGAGTGTFWYLW</sequence>
<feature type="region of interest" description="Disordered" evidence="1">
    <location>
        <begin position="195"/>
        <end position="226"/>
    </location>
</feature>
<comment type="caution">
    <text evidence="2">The sequence shown here is derived from an EMBL/GenBank/DDBJ whole genome shotgun (WGS) entry which is preliminary data.</text>
</comment>
<proteinExistence type="predicted"/>
<keyword evidence="3" id="KW-1185">Reference proteome</keyword>
<dbReference type="AlphaFoldDB" id="A0A8K0TGH6"/>
<feature type="compositionally biased region" description="Basic residues" evidence="1">
    <location>
        <begin position="208"/>
        <end position="221"/>
    </location>
</feature>